<name>A0A112QMN4_NEIME</name>
<dbReference type="EMBL" id="CP012393">
    <property type="protein sequence ID" value="ANW90890.1"/>
    <property type="molecule type" value="Genomic_DNA"/>
</dbReference>
<accession>A0A112QMN4</accession>
<protein>
    <submittedName>
        <fullName evidence="2">Uncharacterized protein</fullName>
    </submittedName>
</protein>
<organism evidence="2 5">
    <name type="scientific">Neisseria meningitidis</name>
    <dbReference type="NCBI Taxonomy" id="487"/>
    <lineage>
        <taxon>Bacteria</taxon>
        <taxon>Pseudomonadati</taxon>
        <taxon>Pseudomonadota</taxon>
        <taxon>Betaproteobacteria</taxon>
        <taxon>Neisseriales</taxon>
        <taxon>Neisseriaceae</taxon>
        <taxon>Neisseria</taxon>
    </lineage>
</organism>
<reference evidence="4 8" key="5">
    <citation type="submission" date="2018-06" db="EMBL/GenBank/DDBJ databases">
        <authorList>
            <consortium name="Pathogen Informatics"/>
            <person name="Doyle S."/>
        </authorList>
    </citation>
    <scope>NUCLEOTIDE SEQUENCE [LARGE SCALE GENOMIC DNA]</scope>
    <source>
        <strain evidence="4 8">NCTC8554</strain>
    </source>
</reference>
<dbReference type="RefSeq" id="WP_002235198.1">
    <property type="nucleotide sequence ID" value="NZ_CP007667.1"/>
</dbReference>
<reference evidence="3" key="4">
    <citation type="submission" date="2017-09" db="EMBL/GenBank/DDBJ databases">
        <authorList>
            <person name="Kretz C."/>
            <person name="Retchless A."/>
            <person name="Wang X."/>
        </authorList>
    </citation>
    <scope>NUCLEOTIDE SEQUENCE</scope>
    <source>
        <strain evidence="3">M26503</strain>
    </source>
</reference>
<evidence type="ECO:0000313" key="5">
    <source>
        <dbReference type="Proteomes" id="UP000069876"/>
    </source>
</evidence>
<proteinExistence type="predicted"/>
<dbReference type="Proteomes" id="UP000254176">
    <property type="component" value="Unassembled WGS sequence"/>
</dbReference>
<dbReference type="Proteomes" id="UP000217930">
    <property type="component" value="Unassembled WGS sequence"/>
</dbReference>
<evidence type="ECO:0000313" key="8">
    <source>
        <dbReference type="Proteomes" id="UP000254176"/>
    </source>
</evidence>
<evidence type="ECO:0000313" key="4">
    <source>
        <dbReference type="EMBL" id="SUA29768.1"/>
    </source>
</evidence>
<evidence type="ECO:0000313" key="6">
    <source>
        <dbReference type="Proteomes" id="UP000092966"/>
    </source>
</evidence>
<gene>
    <name evidence="3" type="ORF">CNQ34_05905</name>
    <name evidence="1" type="ORF">DE8555_0319</name>
    <name evidence="2" type="ORF">ERS514851_01111</name>
    <name evidence="4" type="ORF">NCTC8554_01768</name>
</gene>
<evidence type="ECO:0000313" key="1">
    <source>
        <dbReference type="EMBL" id="ANW90890.1"/>
    </source>
</evidence>
<dbReference type="EMBL" id="NTLY01000002">
    <property type="protein sequence ID" value="PBJ87470.1"/>
    <property type="molecule type" value="Genomic_DNA"/>
</dbReference>
<dbReference type="Proteomes" id="UP000092966">
    <property type="component" value="Chromosome"/>
</dbReference>
<evidence type="ECO:0000313" key="7">
    <source>
        <dbReference type="Proteomes" id="UP000217930"/>
    </source>
</evidence>
<evidence type="ECO:0000313" key="2">
    <source>
        <dbReference type="EMBL" id="CWU03810.1"/>
    </source>
</evidence>
<reference evidence="3 7" key="3">
    <citation type="journal article" date="2017" name="Clin. Infect. Dis.">
        <title>Increased Risk for Meningococcal Disease among Men who have Sex with Men in the United States, 2012-2015.</title>
        <authorList>
            <person name="Folaranmi T.A."/>
            <person name="Kretz C.B."/>
            <person name="Kamiya H."/>
            <person name="MacNeil J.R."/>
            <person name="Whaley M.J."/>
            <person name="Blain A."/>
            <person name="Antwi M."/>
            <person name="Dorsinville M."/>
            <person name="Pacilli M."/>
            <person name="Smith S."/>
            <person name="Civen R."/>
            <person name="Ngo V."/>
            <person name="Winter K."/>
            <person name="Harriman K."/>
            <person name="Wang X."/>
            <person name="Bowen V.B."/>
            <person name="Patel M."/>
            <person name="Martin S."/>
            <person name="Misegades L."/>
            <person name="Meyer S.A."/>
        </authorList>
    </citation>
    <scope>NUCLEOTIDE SEQUENCE [LARGE SCALE GENOMIC DNA]</scope>
    <source>
        <strain evidence="3 7">M26503</strain>
    </source>
</reference>
<evidence type="ECO:0000313" key="3">
    <source>
        <dbReference type="EMBL" id="PBJ87470.1"/>
    </source>
</evidence>
<dbReference type="EMBL" id="UGRP01000002">
    <property type="protein sequence ID" value="SUA29768.1"/>
    <property type="molecule type" value="Genomic_DNA"/>
</dbReference>
<reference evidence="1 6" key="1">
    <citation type="submission" date="2015-07" db="EMBL/GenBank/DDBJ databases">
        <title>Comparative genome sequencing reveals within-host evolution of Neisseria meningitidis during.</title>
        <authorList>
            <person name="Klughammer J."/>
            <person name="Dittrich M."/>
            <person name="Mueller T."/>
            <person name="Blom J."/>
            <person name="Goesmann A."/>
            <person name="Vogel U."/>
            <person name="Frosch M."/>
            <person name="Bock C."/>
            <person name="Schoen C."/>
        </authorList>
    </citation>
    <scope>NUCLEOTIDE SEQUENCE [LARGE SCALE GENOMIC DNA]</scope>
    <source>
        <strain evidence="1 6">DE8555</strain>
    </source>
</reference>
<dbReference type="AlphaFoldDB" id="A0A112QMN4"/>
<reference evidence="2 5" key="2">
    <citation type="submission" date="2016-02" db="EMBL/GenBank/DDBJ databases">
        <authorList>
            <consortium name="Pathogen Informatics"/>
        </authorList>
    </citation>
    <scope>NUCLEOTIDE SEQUENCE [LARGE SCALE GENOMIC DNA]</scope>
    <source>
        <strain evidence="2 5">2842STDY5881531</strain>
    </source>
</reference>
<dbReference type="Proteomes" id="UP000069876">
    <property type="component" value="Unassembled WGS sequence"/>
</dbReference>
<dbReference type="EMBL" id="FFEF01000010">
    <property type="protein sequence ID" value="CWU03810.1"/>
    <property type="molecule type" value="Genomic_DNA"/>
</dbReference>
<sequence length="184" mass="22027">MIIGGIGGARTQTGLRFEERTDLRTLFEEIPGYDLRKTYDNAGYEVWFNGELKAYCFKKYEFYRFLKRPGYNINWKDHLSKRLLPDNGLFIIIRDTLFIIEIKFQQTPGSVDEKLQTCDFKRKQYTKLVHSLGWRVEYVYVLNDWFTKPEYKDVLDYIISVNCHYQFNTIPLRWFGLPDGETNE</sequence>